<keyword evidence="1" id="KW-0812">Transmembrane</keyword>
<sequence length="361" mass="38559">MSDTVQLFLSGQVLPGFAPGEVAIALARLLKISETQAQAMLAGQETLIKRSLPLAQLAQYQQTLARLGAGTRVQGPDAPTQPAIEPAPAELKPASMLDSADAAQFSVPTEARMVAESATPAKVPQPEQRHWYTDSEPAHNPAPFGWDYTGRLNRLRYMAYGLLAMLPIFALVLLVSLSVSLGAVAAAWVIGLVGGAASVWLLLRVLVLRLHDLGLSGHWLWLLVLLGLLMAVPLPGMKMAVNILISLLSLLLCLWPGQARENEHGAPNGPNHGWIIAGAVLYALLSLATLLAEQPEEAEASSVKAPGRLQAPLQIETSPDPVKQEALVRAAIDKAAKEQGVELDEVAREAAVQAYLRELQP</sequence>
<dbReference type="STRING" id="1121279.SAMN02745887_01969"/>
<dbReference type="OrthoDB" id="8743872at2"/>
<evidence type="ECO:0000313" key="2">
    <source>
        <dbReference type="EMBL" id="SFZ76463.1"/>
    </source>
</evidence>
<dbReference type="Proteomes" id="UP000186513">
    <property type="component" value="Unassembled WGS sequence"/>
</dbReference>
<evidence type="ECO:0000313" key="3">
    <source>
        <dbReference type="Proteomes" id="UP000186513"/>
    </source>
</evidence>
<gene>
    <name evidence="2" type="ORF">SAMN02745887_01969</name>
</gene>
<feature type="transmembrane region" description="Helical" evidence="1">
    <location>
        <begin position="272"/>
        <end position="292"/>
    </location>
</feature>
<feature type="transmembrane region" description="Helical" evidence="1">
    <location>
        <begin position="185"/>
        <end position="207"/>
    </location>
</feature>
<dbReference type="AlphaFoldDB" id="A0A1K2HI59"/>
<feature type="transmembrane region" description="Helical" evidence="1">
    <location>
        <begin position="157"/>
        <end position="179"/>
    </location>
</feature>
<dbReference type="EMBL" id="FPKR01000007">
    <property type="protein sequence ID" value="SFZ76463.1"/>
    <property type="molecule type" value="Genomic_DNA"/>
</dbReference>
<dbReference type="RefSeq" id="WP_072428482.1">
    <property type="nucleotide sequence ID" value="NZ_FPKR01000007.1"/>
</dbReference>
<accession>A0A1K2HI59</accession>
<name>A0A1K2HI59_9NEIS</name>
<keyword evidence="3" id="KW-1185">Reference proteome</keyword>
<proteinExistence type="predicted"/>
<feature type="transmembrane region" description="Helical" evidence="1">
    <location>
        <begin position="219"/>
        <end position="252"/>
    </location>
</feature>
<dbReference type="GO" id="GO:0016020">
    <property type="term" value="C:membrane"/>
    <property type="evidence" value="ECO:0007669"/>
    <property type="project" value="InterPro"/>
</dbReference>
<keyword evidence="1" id="KW-0472">Membrane</keyword>
<evidence type="ECO:0000256" key="1">
    <source>
        <dbReference type="SAM" id="Phobius"/>
    </source>
</evidence>
<reference evidence="2 3" key="1">
    <citation type="submission" date="2016-11" db="EMBL/GenBank/DDBJ databases">
        <authorList>
            <person name="Jaros S."/>
            <person name="Januszkiewicz K."/>
            <person name="Wedrychowicz H."/>
        </authorList>
    </citation>
    <scope>NUCLEOTIDE SEQUENCE [LARGE SCALE GENOMIC DNA]</scope>
    <source>
        <strain evidence="2 3">DSM 18899</strain>
    </source>
</reference>
<dbReference type="Pfam" id="PF05656">
    <property type="entry name" value="DUF805"/>
    <property type="match status" value="1"/>
</dbReference>
<protein>
    <submittedName>
        <fullName evidence="2">Uncharacterized membrane protein YhaH, DUF805 family</fullName>
    </submittedName>
</protein>
<organism evidence="2 3">
    <name type="scientific">Chitinimonas taiwanensis DSM 18899</name>
    <dbReference type="NCBI Taxonomy" id="1121279"/>
    <lineage>
        <taxon>Bacteria</taxon>
        <taxon>Pseudomonadati</taxon>
        <taxon>Pseudomonadota</taxon>
        <taxon>Betaproteobacteria</taxon>
        <taxon>Neisseriales</taxon>
        <taxon>Chitinibacteraceae</taxon>
        <taxon>Chitinimonas</taxon>
    </lineage>
</organism>
<dbReference type="InterPro" id="IPR008523">
    <property type="entry name" value="DUF805"/>
</dbReference>
<keyword evidence="1" id="KW-1133">Transmembrane helix</keyword>